<protein>
    <recommendedName>
        <fullName evidence="4">Cellobiose 2-epimerase</fullName>
        <shortName evidence="4">CE</shortName>
        <ecNumber evidence="4">5.1.3.11</ecNumber>
    </recommendedName>
</protein>
<accession>A0A937F4T9</accession>
<reference evidence="5" key="1">
    <citation type="submission" date="2021-01" db="EMBL/GenBank/DDBJ databases">
        <title>Fulvivirga kasyanovii gen. nov., sp nov., a novel member of the phylum Bacteroidetes isolated from seawater in a mussel farm.</title>
        <authorList>
            <person name="Zhao L.-H."/>
            <person name="Wang Z.-J."/>
        </authorList>
    </citation>
    <scope>NUCLEOTIDE SEQUENCE</scope>
    <source>
        <strain evidence="5">2943</strain>
    </source>
</reference>
<gene>
    <name evidence="5" type="ORF">JL102_06520</name>
</gene>
<dbReference type="InterPro" id="IPR008928">
    <property type="entry name" value="6-hairpin_glycosidase_sf"/>
</dbReference>
<dbReference type="EMBL" id="JAESIY010000003">
    <property type="protein sequence ID" value="MBL3655775.1"/>
    <property type="molecule type" value="Genomic_DNA"/>
</dbReference>
<dbReference type="SUPFAM" id="SSF48208">
    <property type="entry name" value="Six-hairpin glycosidases"/>
    <property type="match status" value="1"/>
</dbReference>
<dbReference type="PANTHER" id="PTHR15108">
    <property type="entry name" value="N-ACYLGLUCOSAMINE-2-EPIMERASE"/>
    <property type="match status" value="1"/>
</dbReference>
<evidence type="ECO:0000256" key="3">
    <source>
        <dbReference type="ARBA" id="ARBA00023235"/>
    </source>
</evidence>
<dbReference type="GO" id="GO:0005975">
    <property type="term" value="P:carbohydrate metabolic process"/>
    <property type="evidence" value="ECO:0007669"/>
    <property type="project" value="InterPro"/>
</dbReference>
<dbReference type="Gene3D" id="1.50.10.10">
    <property type="match status" value="1"/>
</dbReference>
<evidence type="ECO:0000313" key="6">
    <source>
        <dbReference type="Proteomes" id="UP000659388"/>
    </source>
</evidence>
<evidence type="ECO:0000256" key="2">
    <source>
        <dbReference type="ARBA" id="ARBA00008558"/>
    </source>
</evidence>
<dbReference type="InterPro" id="IPR012341">
    <property type="entry name" value="6hp_glycosidase-like_sf"/>
</dbReference>
<evidence type="ECO:0000256" key="1">
    <source>
        <dbReference type="ARBA" id="ARBA00001470"/>
    </source>
</evidence>
<dbReference type="AlphaFoldDB" id="A0A937F4T9"/>
<dbReference type="InterPro" id="IPR010819">
    <property type="entry name" value="AGE/CE"/>
</dbReference>
<dbReference type="InterPro" id="IPR028584">
    <property type="entry name" value="Cellobiose_2_epim"/>
</dbReference>
<proteinExistence type="inferred from homology"/>
<dbReference type="HAMAP" id="MF_00929">
    <property type="entry name" value="Cellobiose_2_epim"/>
    <property type="match status" value="1"/>
</dbReference>
<dbReference type="EC" id="5.1.3.11" evidence="4"/>
<organism evidence="5 6">
    <name type="scientific">Fulvivirga sediminis</name>
    <dbReference type="NCBI Taxonomy" id="2803949"/>
    <lineage>
        <taxon>Bacteria</taxon>
        <taxon>Pseudomonadati</taxon>
        <taxon>Bacteroidota</taxon>
        <taxon>Cytophagia</taxon>
        <taxon>Cytophagales</taxon>
        <taxon>Fulvivirgaceae</taxon>
        <taxon>Fulvivirga</taxon>
    </lineage>
</organism>
<keyword evidence="3 4" id="KW-0413">Isomerase</keyword>
<dbReference type="Proteomes" id="UP000659388">
    <property type="component" value="Unassembled WGS sequence"/>
</dbReference>
<keyword evidence="6" id="KW-1185">Reference proteome</keyword>
<dbReference type="GO" id="GO:0047736">
    <property type="term" value="F:cellobiose epimerase activity"/>
    <property type="evidence" value="ECO:0007669"/>
    <property type="project" value="UniProtKB-UniRule"/>
</dbReference>
<name>A0A937F4T9_9BACT</name>
<dbReference type="Pfam" id="PF07221">
    <property type="entry name" value="GlcNAc_2-epim"/>
    <property type="match status" value="1"/>
</dbReference>
<comment type="similarity">
    <text evidence="4">Belongs to the cellobiose 2-epimerase family.</text>
</comment>
<comment type="function">
    <text evidence="4">Catalyzes the reversible epimerization of cellobiose to 4-O-beta-D-glucopyranosyl-D-mannose (Glc-Man).</text>
</comment>
<evidence type="ECO:0000256" key="4">
    <source>
        <dbReference type="HAMAP-Rule" id="MF_00929"/>
    </source>
</evidence>
<sequence>MQDADTLFWLKEAKPEFEAEMHRSLSFWVQRMKDTVNDGFYGRIDGLNQLYPKADKSVILNTRILWTFSHIARYTSNKTYHEMARRAYDYIINHFIDKNFGGVYWMVDYKGQPLNRRKQLYAQAFAIYALSEYYLCSKDEKSLDWAKDIFRHIEHYSFDALKNGYMEACTEQWGEIDDLRLSEKDANEKKTMNTHLHVLEAYTNLYRVWQDEELARQLRNLLLLFFERFINYNGHLELFFDENWNLKSSEISFGHDIECSWLLCEAAEVLNDKIFIEKARGTAVKMVDAVMKEGVHTDGALMNKVDNNGIMDSDKHWWPQAEALVGFINAWEINPDPKYIEALKNNWKFIKKTLLDKEDGEWHWRSNKIGTIIKSEDKAGPWKCPYHNNRAMMELIRRIEHLK</sequence>
<evidence type="ECO:0000313" key="5">
    <source>
        <dbReference type="EMBL" id="MBL3655775.1"/>
    </source>
</evidence>
<comment type="similarity">
    <text evidence="2">Belongs to the N-acylglucosamine 2-epimerase family.</text>
</comment>
<comment type="caution">
    <text evidence="5">The sequence shown here is derived from an EMBL/GenBank/DDBJ whole genome shotgun (WGS) entry which is preliminary data.</text>
</comment>
<comment type="catalytic activity">
    <reaction evidence="1 4">
        <text>D-cellobiose = beta-D-glucosyl-(1-&gt;4)-D-mannopyranose</text>
        <dbReference type="Rhea" id="RHEA:23384"/>
        <dbReference type="ChEBI" id="CHEBI:17057"/>
        <dbReference type="ChEBI" id="CHEBI:47931"/>
        <dbReference type="EC" id="5.1.3.11"/>
    </reaction>
</comment>